<evidence type="ECO:0000313" key="1">
    <source>
        <dbReference type="EMBL" id="TWH17972.1"/>
    </source>
</evidence>
<sequence>MKVGSRYSVLATWPGAFYEHTTKVTTLDSADSANDLAVALTSLSEAAWDATVWTDAYPVIPPAIAALVDSLRQGESGDGVPAIELSGEGYRHADTWSFNQLRDQLAGEFDVFPPLTRTQRLTMADEIATDAAERGMLMESPGGVFADDSRVHQACLVTRVEENGSRGPLPEGAAGWMRRFYPENMPLHERWSARGQLLRMEQLAAACNSRGGRARASTDPLSAHCVVAVEPDRISDGDIPYVVTPLGPDEGWFDVPNPLGPLYVRRDREWIGELDPADGEGFAAVMGEWTRAVPYLA</sequence>
<evidence type="ECO:0000313" key="2">
    <source>
        <dbReference type="Proteomes" id="UP000317573"/>
    </source>
</evidence>
<reference evidence="1 2" key="1">
    <citation type="submission" date="2019-07" db="EMBL/GenBank/DDBJ databases">
        <title>Genome sequencing of lignin-degrading bacterial isolates.</title>
        <authorList>
            <person name="Gladden J."/>
        </authorList>
    </citation>
    <scope>NUCLEOTIDE SEQUENCE [LARGE SCALE GENOMIC DNA]</scope>
    <source>
        <strain evidence="1 2">J45</strain>
    </source>
</reference>
<gene>
    <name evidence="1" type="ORF">L618_001600000160</name>
</gene>
<accession>A0A562E788</accession>
<organism evidence="1 2">
    <name type="scientific">Rhodococcus rhodochrous J45</name>
    <dbReference type="NCBI Taxonomy" id="935266"/>
    <lineage>
        <taxon>Bacteria</taxon>
        <taxon>Bacillati</taxon>
        <taxon>Actinomycetota</taxon>
        <taxon>Actinomycetes</taxon>
        <taxon>Mycobacteriales</taxon>
        <taxon>Nocardiaceae</taxon>
        <taxon>Rhodococcus</taxon>
    </lineage>
</organism>
<comment type="caution">
    <text evidence="1">The sequence shown here is derived from an EMBL/GenBank/DDBJ whole genome shotgun (WGS) entry which is preliminary data.</text>
</comment>
<dbReference type="AlphaFoldDB" id="A0A562E788"/>
<dbReference type="EMBL" id="VLJT01000013">
    <property type="protein sequence ID" value="TWH17972.1"/>
    <property type="molecule type" value="Genomic_DNA"/>
</dbReference>
<dbReference type="Proteomes" id="UP000317573">
    <property type="component" value="Unassembled WGS sequence"/>
</dbReference>
<name>A0A562E788_RHORH</name>
<protein>
    <submittedName>
        <fullName evidence="1">Uncharacterized protein</fullName>
    </submittedName>
</protein>
<proteinExistence type="predicted"/>